<reference evidence="2 3" key="1">
    <citation type="journal article" date="2024" name="Science">
        <title>Giant polyketide synthase enzymes in the biosynthesis of giant marine polyether toxins.</title>
        <authorList>
            <person name="Fallon T.R."/>
            <person name="Shende V.V."/>
            <person name="Wierzbicki I.H."/>
            <person name="Pendleton A.L."/>
            <person name="Watervoot N.F."/>
            <person name="Auber R.P."/>
            <person name="Gonzalez D.J."/>
            <person name="Wisecaver J.H."/>
            <person name="Moore B.S."/>
        </authorList>
    </citation>
    <scope>NUCLEOTIDE SEQUENCE [LARGE SCALE GENOMIC DNA]</scope>
    <source>
        <strain evidence="2 3">12B1</strain>
    </source>
</reference>
<organism evidence="2 3">
    <name type="scientific">Prymnesium parvum</name>
    <name type="common">Toxic golden alga</name>
    <dbReference type="NCBI Taxonomy" id="97485"/>
    <lineage>
        <taxon>Eukaryota</taxon>
        <taxon>Haptista</taxon>
        <taxon>Haptophyta</taxon>
        <taxon>Prymnesiophyceae</taxon>
        <taxon>Prymnesiales</taxon>
        <taxon>Prymnesiaceae</taxon>
        <taxon>Prymnesium</taxon>
    </lineage>
</organism>
<dbReference type="EMBL" id="JBGBPQ010000015">
    <property type="protein sequence ID" value="KAL1510296.1"/>
    <property type="molecule type" value="Genomic_DNA"/>
</dbReference>
<evidence type="ECO:0000313" key="2">
    <source>
        <dbReference type="EMBL" id="KAL1510296.1"/>
    </source>
</evidence>
<feature type="region of interest" description="Disordered" evidence="1">
    <location>
        <begin position="1"/>
        <end position="37"/>
    </location>
</feature>
<comment type="caution">
    <text evidence="2">The sequence shown here is derived from an EMBL/GenBank/DDBJ whole genome shotgun (WGS) entry which is preliminary data.</text>
</comment>
<gene>
    <name evidence="2" type="ORF">AB1Y20_006616</name>
</gene>
<dbReference type="Proteomes" id="UP001515480">
    <property type="component" value="Unassembled WGS sequence"/>
</dbReference>
<evidence type="ECO:0000256" key="1">
    <source>
        <dbReference type="SAM" id="MobiDB-lite"/>
    </source>
</evidence>
<keyword evidence="3" id="KW-1185">Reference proteome</keyword>
<feature type="region of interest" description="Disordered" evidence="1">
    <location>
        <begin position="632"/>
        <end position="655"/>
    </location>
</feature>
<evidence type="ECO:0000313" key="3">
    <source>
        <dbReference type="Proteomes" id="UP001515480"/>
    </source>
</evidence>
<sequence length="792" mass="80543">MEGAVPDTKESMSLPSMQLFADDDGGSAWSDPMPGSATCTAPFGREGAGALIAAESGDAPSAAGEELRRGDGGGFTALFEEGATLLPTSDVVGVSSVGDAFDMAGSSTPWINETDLPGAGGVGEASAVAQRSDAGRCDEGWSVAAPSSATCAAAFPQDMEGAVPDTKESMSLPSMQLFADDDGGSAWSDPMPGSATCTAPFGHEGAGALIAAESGDAPSAAGEELRRGDGGGFTALFEEGATLLPTSDVVGVSSVGDAFDMAGSSTPWINETDLPGAGGVGEASAVAQRSDAGRCDEGWSVAAPSSATCAAAFPQDMEGAVPDTKESMSLPSMQLFADDDGGSAWSDPMPGSATCTAPFGREGAGALIAAESGDAPSAAGEELRRGDGGGFTALFEEGATLLPTSDVVGVSSVGDAFDMAGSSTPWINETDLPGAGGVGEASAVAQRSDAGRCDEGWSVAAPSSAACAAAFPQDMEGAVPDTKESMPLPSMQLFADDDGGSAWSDPMLGSATCTAPFGHEGAGALIAADAPSAASEELRASDSEGTGPVIGTGDHFFPEADFDNANTAVPLKAVDSAMGEPLLSTPERRDACLDAQEFRALDSASQAVVPSAAASVGQRSSELIADDRNATRLTRSSSRKFGPPTPSRRASDAQITSDELARSLTLVSTPCDALVQEDMYSPAIEVLIWLCCAYPGEGVVMPTLEPAVRWCDRKDRSNTKTLTVGRINGIVRDRASLRFLLQGPEGNPIVEPAHSMLQVHLYSEEKAQVFRDSLLHAQMHPKACLEQLLKQG</sequence>
<proteinExistence type="predicted"/>
<name>A0AB34J063_PRYPA</name>
<dbReference type="AlphaFoldDB" id="A0AB34J063"/>
<protein>
    <submittedName>
        <fullName evidence="2">Uncharacterized protein</fullName>
    </submittedName>
</protein>
<accession>A0AB34J063</accession>